<comment type="caution">
    <text evidence="3">The sequence shown here is derived from an EMBL/GenBank/DDBJ whole genome shotgun (WGS) entry which is preliminary data.</text>
</comment>
<organism evidence="3 4">
    <name type="scientific">Roseburia zhanii</name>
    <dbReference type="NCBI Taxonomy" id="2763064"/>
    <lineage>
        <taxon>Bacteria</taxon>
        <taxon>Bacillati</taxon>
        <taxon>Bacillota</taxon>
        <taxon>Clostridia</taxon>
        <taxon>Lachnospirales</taxon>
        <taxon>Lachnospiraceae</taxon>
        <taxon>Roseburia</taxon>
    </lineage>
</organism>
<evidence type="ECO:0000313" key="3">
    <source>
        <dbReference type="EMBL" id="MBC5713310.1"/>
    </source>
</evidence>
<dbReference type="PANTHER" id="PTHR42954">
    <property type="entry name" value="FE(2+) TRANSPORT PROTEIN A"/>
    <property type="match status" value="1"/>
</dbReference>
<dbReference type="AlphaFoldDB" id="A0A923LN54"/>
<dbReference type="Pfam" id="PF04023">
    <property type="entry name" value="FeoA"/>
    <property type="match status" value="1"/>
</dbReference>
<dbReference type="InterPro" id="IPR052713">
    <property type="entry name" value="FeoA"/>
</dbReference>
<proteinExistence type="predicted"/>
<keyword evidence="4" id="KW-1185">Reference proteome</keyword>
<gene>
    <name evidence="3" type="ORF">H8S17_03635</name>
</gene>
<dbReference type="InterPro" id="IPR008988">
    <property type="entry name" value="Transcriptional_repressor_C"/>
</dbReference>
<evidence type="ECO:0000259" key="2">
    <source>
        <dbReference type="SMART" id="SM00899"/>
    </source>
</evidence>
<dbReference type="PANTHER" id="PTHR42954:SF2">
    <property type="entry name" value="FE(2+) TRANSPORT PROTEIN A"/>
    <property type="match status" value="1"/>
</dbReference>
<feature type="domain" description="Ferrous iron transporter FeoA-like" evidence="2">
    <location>
        <begin position="1"/>
        <end position="73"/>
    </location>
</feature>
<sequence>MTLDKLPVGQEAVITVVGGEGALRCRLLDMGLIPKTHVVIKKVAPMGDPIEIRIRGYELTIRKEEAMKIEVDTEAEI</sequence>
<dbReference type="Gene3D" id="2.30.30.90">
    <property type="match status" value="1"/>
</dbReference>
<keyword evidence="1" id="KW-0408">Iron</keyword>
<protein>
    <submittedName>
        <fullName evidence="3">Ferrous iron transport protein A</fullName>
    </submittedName>
</protein>
<evidence type="ECO:0000256" key="1">
    <source>
        <dbReference type="ARBA" id="ARBA00023004"/>
    </source>
</evidence>
<dbReference type="SMART" id="SM00899">
    <property type="entry name" value="FeoA"/>
    <property type="match status" value="1"/>
</dbReference>
<evidence type="ECO:0000313" key="4">
    <source>
        <dbReference type="Proteomes" id="UP000606720"/>
    </source>
</evidence>
<dbReference type="InterPro" id="IPR007167">
    <property type="entry name" value="Fe-transptr_FeoA-like"/>
</dbReference>
<accession>A0A923LN54</accession>
<dbReference type="Proteomes" id="UP000606720">
    <property type="component" value="Unassembled WGS sequence"/>
</dbReference>
<dbReference type="InterPro" id="IPR038157">
    <property type="entry name" value="FeoA_core_dom"/>
</dbReference>
<dbReference type="EMBL" id="JACOPH010000002">
    <property type="protein sequence ID" value="MBC5713310.1"/>
    <property type="molecule type" value="Genomic_DNA"/>
</dbReference>
<dbReference type="SUPFAM" id="SSF50037">
    <property type="entry name" value="C-terminal domain of transcriptional repressors"/>
    <property type="match status" value="1"/>
</dbReference>
<dbReference type="GO" id="GO:0046914">
    <property type="term" value="F:transition metal ion binding"/>
    <property type="evidence" value="ECO:0007669"/>
    <property type="project" value="InterPro"/>
</dbReference>
<name>A0A923LN54_9FIRM</name>
<reference evidence="3" key="1">
    <citation type="submission" date="2020-08" db="EMBL/GenBank/DDBJ databases">
        <title>Genome public.</title>
        <authorList>
            <person name="Liu C."/>
            <person name="Sun Q."/>
        </authorList>
    </citation>
    <scope>NUCLEOTIDE SEQUENCE</scope>
    <source>
        <strain evidence="3">BX1005</strain>
    </source>
</reference>